<dbReference type="eggNOG" id="KOG0158">
    <property type="taxonomic scope" value="Eukaryota"/>
</dbReference>
<keyword evidence="12" id="KW-0472">Membrane</keyword>
<dbReference type="STRING" id="7222.B4J448"/>
<keyword evidence="7" id="KW-0256">Endoplasmic reticulum</keyword>
<dbReference type="GO" id="GO:0004497">
    <property type="term" value="F:monooxygenase activity"/>
    <property type="evidence" value="ECO:0007669"/>
    <property type="project" value="UniProtKB-KW"/>
</dbReference>
<comment type="similarity">
    <text evidence="4 14">Belongs to the cytochrome P450 family.</text>
</comment>
<sequence length="514" mass="58860">MYLILLVTISLALLVNYLRRIYTHWQREGIEEEPAKFPFGILDALVKRQRSFGIIVSDVYEQHKSQIVGIYMMHKPTILVRDAQLARQVMTSEFNSFHDRGVYVDEKRDPLSANLFNLQGAAWRNLRNKLTPSFSSGKIKGMFSTIDDVGDRLVQHLMGLIEKAPNDPIEIKQKLTTYAIDIIGSVIFGLEIDSFTNPKNEFRAVSDSLLVEDGILIKMHNMASVIFPPVAKLMNRLGFENKVMIKLRDIMQHTIEFRERHNVVRKDLLQLLIRLRNTGKIGDDDDEVWDIETAQEELKAMSIDKIAAQAFLFYIAGSETTAAASAFTLYELAMYPELLKEARDELDVVMERHNLKPGDKFTYEAVQDLKFLELCILETIRKYPALPFLNRECTKDFHVDDMNYTIKKGTPILISLLGLHRDPAYFPNPMDYDPHRYDADNMNYDPTAYMPFGEGPRHCIALRMGKVNAKVAVAKVLANFNLIPAPRKEIKFRFDPTPVLMPEGGLSVRLSKRA</sequence>
<gene>
    <name evidence="15" type="primary">Dgri\GH22103</name>
    <name evidence="15" type="ORF">Dgri_GH22103</name>
</gene>
<dbReference type="PhylomeDB" id="B4J448"/>
<evidence type="ECO:0000313" key="15">
    <source>
        <dbReference type="EMBL" id="EDW02654.1"/>
    </source>
</evidence>
<evidence type="ECO:0000256" key="7">
    <source>
        <dbReference type="ARBA" id="ARBA00022824"/>
    </source>
</evidence>
<dbReference type="FunCoup" id="B4J448">
    <property type="interactions" value="22"/>
</dbReference>
<dbReference type="SMR" id="B4J448"/>
<organism evidence="16">
    <name type="scientific">Drosophila grimshawi</name>
    <name type="common">Hawaiian fruit fly</name>
    <name type="synonym">Idiomyia grimshawi</name>
    <dbReference type="NCBI Taxonomy" id="7222"/>
    <lineage>
        <taxon>Eukaryota</taxon>
        <taxon>Metazoa</taxon>
        <taxon>Ecdysozoa</taxon>
        <taxon>Arthropoda</taxon>
        <taxon>Hexapoda</taxon>
        <taxon>Insecta</taxon>
        <taxon>Pterygota</taxon>
        <taxon>Neoptera</taxon>
        <taxon>Endopterygota</taxon>
        <taxon>Diptera</taxon>
        <taxon>Brachycera</taxon>
        <taxon>Muscomorpha</taxon>
        <taxon>Ephydroidea</taxon>
        <taxon>Drosophilidae</taxon>
        <taxon>Drosophila</taxon>
        <taxon>Hawaiian Drosophila</taxon>
    </lineage>
</organism>
<dbReference type="OMA" id="KIPFGVM"/>
<evidence type="ECO:0000256" key="5">
    <source>
        <dbReference type="ARBA" id="ARBA00022617"/>
    </source>
</evidence>
<dbReference type="GO" id="GO:1901563">
    <property type="term" value="P:response to camptothecin"/>
    <property type="evidence" value="ECO:0007669"/>
    <property type="project" value="EnsemblMetazoa"/>
</dbReference>
<dbReference type="Gene3D" id="1.10.630.10">
    <property type="entry name" value="Cytochrome P450"/>
    <property type="match status" value="1"/>
</dbReference>
<dbReference type="PRINTS" id="PR00385">
    <property type="entry name" value="P450"/>
</dbReference>
<evidence type="ECO:0000256" key="10">
    <source>
        <dbReference type="ARBA" id="ARBA00023004"/>
    </source>
</evidence>
<dbReference type="GO" id="GO:0020037">
    <property type="term" value="F:heme binding"/>
    <property type="evidence" value="ECO:0007669"/>
    <property type="project" value="InterPro"/>
</dbReference>
<evidence type="ECO:0000256" key="1">
    <source>
        <dbReference type="ARBA" id="ARBA00001971"/>
    </source>
</evidence>
<dbReference type="InterPro" id="IPR036396">
    <property type="entry name" value="Cyt_P450_sf"/>
</dbReference>
<dbReference type="EMBL" id="CH916367">
    <property type="protein sequence ID" value="EDW02654.1"/>
    <property type="molecule type" value="Genomic_DNA"/>
</dbReference>
<dbReference type="Pfam" id="PF00067">
    <property type="entry name" value="p450"/>
    <property type="match status" value="1"/>
</dbReference>
<dbReference type="PRINTS" id="PR00463">
    <property type="entry name" value="EP450I"/>
</dbReference>
<dbReference type="HOGENOM" id="CLU_001570_5_2_1"/>
<keyword evidence="10 13" id="KW-0408">Iron</keyword>
<name>B4J448_DROGR</name>
<dbReference type="GO" id="GO:0005506">
    <property type="term" value="F:iron ion binding"/>
    <property type="evidence" value="ECO:0007669"/>
    <property type="project" value="InterPro"/>
</dbReference>
<dbReference type="InterPro" id="IPR050476">
    <property type="entry name" value="Insect_CytP450_Detox"/>
</dbReference>
<proteinExistence type="inferred from homology"/>
<keyword evidence="5 13" id="KW-0349">Heme</keyword>
<dbReference type="InterPro" id="IPR001128">
    <property type="entry name" value="Cyt_P450"/>
</dbReference>
<dbReference type="InParanoid" id="B4J448"/>
<dbReference type="PROSITE" id="PS00086">
    <property type="entry name" value="CYTOCHROME_P450"/>
    <property type="match status" value="1"/>
</dbReference>
<keyword evidence="6 13" id="KW-0479">Metal-binding</keyword>
<keyword evidence="16" id="KW-1185">Reference proteome</keyword>
<evidence type="ECO:0000313" key="16">
    <source>
        <dbReference type="Proteomes" id="UP000001070"/>
    </source>
</evidence>
<dbReference type="FunFam" id="1.10.630.10:FF:000042">
    <property type="entry name" value="Cytochrome P450"/>
    <property type="match status" value="1"/>
</dbReference>
<dbReference type="SUPFAM" id="SSF48264">
    <property type="entry name" value="Cytochrome P450"/>
    <property type="match status" value="1"/>
</dbReference>
<evidence type="ECO:0000256" key="11">
    <source>
        <dbReference type="ARBA" id="ARBA00023033"/>
    </source>
</evidence>
<keyword evidence="9 14" id="KW-0560">Oxidoreductase</keyword>
<dbReference type="PANTHER" id="PTHR24292">
    <property type="entry name" value="CYTOCHROME P450"/>
    <property type="match status" value="1"/>
</dbReference>
<keyword evidence="11 14" id="KW-0503">Monooxygenase</keyword>
<dbReference type="CDD" id="cd11056">
    <property type="entry name" value="CYP6-like"/>
    <property type="match status" value="1"/>
</dbReference>
<evidence type="ECO:0000256" key="2">
    <source>
        <dbReference type="ARBA" id="ARBA00004174"/>
    </source>
</evidence>
<dbReference type="AlphaFoldDB" id="B4J448"/>
<evidence type="ECO:0000256" key="6">
    <source>
        <dbReference type="ARBA" id="ARBA00022723"/>
    </source>
</evidence>
<comment type="cofactor">
    <cofactor evidence="1 13">
        <name>heme</name>
        <dbReference type="ChEBI" id="CHEBI:30413"/>
    </cofactor>
</comment>
<dbReference type="PANTHER" id="PTHR24292:SF93">
    <property type="entry name" value="CYTOCHROME P450 310A1-RELATED"/>
    <property type="match status" value="1"/>
</dbReference>
<protein>
    <submittedName>
        <fullName evidence="15">GH22103</fullName>
    </submittedName>
</protein>
<evidence type="ECO:0000256" key="3">
    <source>
        <dbReference type="ARBA" id="ARBA00004406"/>
    </source>
</evidence>
<comment type="subcellular location">
    <subcellularLocation>
        <location evidence="3">Endoplasmic reticulum membrane</location>
        <topology evidence="3">Peripheral membrane protein</topology>
    </subcellularLocation>
    <subcellularLocation>
        <location evidence="2">Microsome membrane</location>
        <topology evidence="2">Peripheral membrane protein</topology>
    </subcellularLocation>
</comment>
<evidence type="ECO:0000256" key="8">
    <source>
        <dbReference type="ARBA" id="ARBA00022848"/>
    </source>
</evidence>
<evidence type="ECO:0000256" key="12">
    <source>
        <dbReference type="ARBA" id="ARBA00023136"/>
    </source>
</evidence>
<dbReference type="OrthoDB" id="2789670at2759"/>
<dbReference type="InterPro" id="IPR017972">
    <property type="entry name" value="Cyt_P450_CS"/>
</dbReference>
<evidence type="ECO:0000256" key="14">
    <source>
        <dbReference type="RuleBase" id="RU000461"/>
    </source>
</evidence>
<dbReference type="Proteomes" id="UP000001070">
    <property type="component" value="Unassembled WGS sequence"/>
</dbReference>
<evidence type="ECO:0000256" key="4">
    <source>
        <dbReference type="ARBA" id="ARBA00010617"/>
    </source>
</evidence>
<evidence type="ECO:0000256" key="9">
    <source>
        <dbReference type="ARBA" id="ARBA00023002"/>
    </source>
</evidence>
<reference evidence="15 16" key="1">
    <citation type="journal article" date="2007" name="Nature">
        <title>Evolution of genes and genomes on the Drosophila phylogeny.</title>
        <authorList>
            <consortium name="Drosophila 12 Genomes Consortium"/>
            <person name="Clark A.G."/>
            <person name="Eisen M.B."/>
            <person name="Smith D.R."/>
            <person name="Bergman C.M."/>
            <person name="Oliver B."/>
            <person name="Markow T.A."/>
            <person name="Kaufman T.C."/>
            <person name="Kellis M."/>
            <person name="Gelbart W."/>
            <person name="Iyer V.N."/>
            <person name="Pollard D.A."/>
            <person name="Sackton T.B."/>
            <person name="Larracuente A.M."/>
            <person name="Singh N.D."/>
            <person name="Abad J.P."/>
            <person name="Abt D.N."/>
            <person name="Adryan B."/>
            <person name="Aguade M."/>
            <person name="Akashi H."/>
            <person name="Anderson W.W."/>
            <person name="Aquadro C.F."/>
            <person name="Ardell D.H."/>
            <person name="Arguello R."/>
            <person name="Artieri C.G."/>
            <person name="Barbash D.A."/>
            <person name="Barker D."/>
            <person name="Barsanti P."/>
            <person name="Batterham P."/>
            <person name="Batzoglou S."/>
            <person name="Begun D."/>
            <person name="Bhutkar A."/>
            <person name="Blanco E."/>
            <person name="Bosak S.A."/>
            <person name="Bradley R.K."/>
            <person name="Brand A.D."/>
            <person name="Brent M.R."/>
            <person name="Brooks A.N."/>
            <person name="Brown R.H."/>
            <person name="Butlin R.K."/>
            <person name="Caggese C."/>
            <person name="Calvi B.R."/>
            <person name="Bernardo de Carvalho A."/>
            <person name="Caspi A."/>
            <person name="Castrezana S."/>
            <person name="Celniker S.E."/>
            <person name="Chang J.L."/>
            <person name="Chapple C."/>
            <person name="Chatterji S."/>
            <person name="Chinwalla A."/>
            <person name="Civetta A."/>
            <person name="Clifton S.W."/>
            <person name="Comeron J.M."/>
            <person name="Costello J.C."/>
            <person name="Coyne J.A."/>
            <person name="Daub J."/>
            <person name="David R.G."/>
            <person name="Delcher A.L."/>
            <person name="Delehaunty K."/>
            <person name="Do C.B."/>
            <person name="Ebling H."/>
            <person name="Edwards K."/>
            <person name="Eickbush T."/>
            <person name="Evans J.D."/>
            <person name="Filipski A."/>
            <person name="Findeiss S."/>
            <person name="Freyhult E."/>
            <person name="Fulton L."/>
            <person name="Fulton R."/>
            <person name="Garcia A.C."/>
            <person name="Gardiner A."/>
            <person name="Garfield D.A."/>
            <person name="Garvin B.E."/>
            <person name="Gibson G."/>
            <person name="Gilbert D."/>
            <person name="Gnerre S."/>
            <person name="Godfrey J."/>
            <person name="Good R."/>
            <person name="Gotea V."/>
            <person name="Gravely B."/>
            <person name="Greenberg A.J."/>
            <person name="Griffiths-Jones S."/>
            <person name="Gross S."/>
            <person name="Guigo R."/>
            <person name="Gustafson E.A."/>
            <person name="Haerty W."/>
            <person name="Hahn M.W."/>
            <person name="Halligan D.L."/>
            <person name="Halpern A.L."/>
            <person name="Halter G.M."/>
            <person name="Han M.V."/>
            <person name="Heger A."/>
            <person name="Hillier L."/>
            <person name="Hinrichs A.S."/>
            <person name="Holmes I."/>
            <person name="Hoskins R.A."/>
            <person name="Hubisz M.J."/>
            <person name="Hultmark D."/>
            <person name="Huntley M.A."/>
            <person name="Jaffe D.B."/>
            <person name="Jagadeeshan S."/>
            <person name="Jeck W.R."/>
            <person name="Johnson J."/>
            <person name="Jones C.D."/>
            <person name="Jordan W.C."/>
            <person name="Karpen G.H."/>
            <person name="Kataoka E."/>
            <person name="Keightley P.D."/>
            <person name="Kheradpour P."/>
            <person name="Kirkness E.F."/>
            <person name="Koerich L.B."/>
            <person name="Kristiansen K."/>
            <person name="Kudrna D."/>
            <person name="Kulathinal R.J."/>
            <person name="Kumar S."/>
            <person name="Kwok R."/>
            <person name="Lander E."/>
            <person name="Langley C.H."/>
            <person name="Lapoint R."/>
            <person name="Lazzaro B.P."/>
            <person name="Lee S.J."/>
            <person name="Levesque L."/>
            <person name="Li R."/>
            <person name="Lin C.F."/>
            <person name="Lin M.F."/>
            <person name="Lindblad-Toh K."/>
            <person name="Llopart A."/>
            <person name="Long M."/>
            <person name="Low L."/>
            <person name="Lozovsky E."/>
            <person name="Lu J."/>
            <person name="Luo M."/>
            <person name="Machado C.A."/>
            <person name="Makalowski W."/>
            <person name="Marzo M."/>
            <person name="Matsuda M."/>
            <person name="Matzkin L."/>
            <person name="McAllister B."/>
            <person name="McBride C.S."/>
            <person name="McKernan B."/>
            <person name="McKernan K."/>
            <person name="Mendez-Lago M."/>
            <person name="Minx P."/>
            <person name="Mollenhauer M.U."/>
            <person name="Montooth K."/>
            <person name="Mount S.M."/>
            <person name="Mu X."/>
            <person name="Myers E."/>
            <person name="Negre B."/>
            <person name="Newfeld S."/>
            <person name="Nielsen R."/>
            <person name="Noor M.A."/>
            <person name="O'Grady P."/>
            <person name="Pachter L."/>
            <person name="Papaceit M."/>
            <person name="Parisi M.J."/>
            <person name="Parisi M."/>
            <person name="Parts L."/>
            <person name="Pedersen J.S."/>
            <person name="Pesole G."/>
            <person name="Phillippy A.M."/>
            <person name="Ponting C.P."/>
            <person name="Pop M."/>
            <person name="Porcelli D."/>
            <person name="Powell J.R."/>
            <person name="Prohaska S."/>
            <person name="Pruitt K."/>
            <person name="Puig M."/>
            <person name="Quesneville H."/>
            <person name="Ram K.R."/>
            <person name="Rand D."/>
            <person name="Rasmussen M.D."/>
            <person name="Reed L.K."/>
            <person name="Reenan R."/>
            <person name="Reily A."/>
            <person name="Remington K.A."/>
            <person name="Rieger T.T."/>
            <person name="Ritchie M.G."/>
            <person name="Robin C."/>
            <person name="Rogers Y.H."/>
            <person name="Rohde C."/>
            <person name="Rozas J."/>
            <person name="Rubenfield M.J."/>
            <person name="Ruiz A."/>
            <person name="Russo S."/>
            <person name="Salzberg S.L."/>
            <person name="Sanchez-Gracia A."/>
            <person name="Saranga D.J."/>
            <person name="Sato H."/>
            <person name="Schaeffer S.W."/>
            <person name="Schatz M.C."/>
            <person name="Schlenke T."/>
            <person name="Schwartz R."/>
            <person name="Segarra C."/>
            <person name="Singh R.S."/>
            <person name="Sirot L."/>
            <person name="Sirota M."/>
            <person name="Sisneros N.B."/>
            <person name="Smith C.D."/>
            <person name="Smith T.F."/>
            <person name="Spieth J."/>
            <person name="Stage D.E."/>
            <person name="Stark A."/>
            <person name="Stephan W."/>
            <person name="Strausberg R.L."/>
            <person name="Strempel S."/>
            <person name="Sturgill D."/>
            <person name="Sutton G."/>
            <person name="Sutton G.G."/>
            <person name="Tao W."/>
            <person name="Teichmann S."/>
            <person name="Tobari Y.N."/>
            <person name="Tomimura Y."/>
            <person name="Tsolas J.M."/>
            <person name="Valente V.L."/>
            <person name="Venter E."/>
            <person name="Venter J.C."/>
            <person name="Vicario S."/>
            <person name="Vieira F.G."/>
            <person name="Vilella A.J."/>
            <person name="Villasante A."/>
            <person name="Walenz B."/>
            <person name="Wang J."/>
            <person name="Wasserman M."/>
            <person name="Watts T."/>
            <person name="Wilson D."/>
            <person name="Wilson R.K."/>
            <person name="Wing R.A."/>
            <person name="Wolfner M.F."/>
            <person name="Wong A."/>
            <person name="Wong G.K."/>
            <person name="Wu C.I."/>
            <person name="Wu G."/>
            <person name="Yamamoto D."/>
            <person name="Yang H.P."/>
            <person name="Yang S.P."/>
            <person name="Yorke J.A."/>
            <person name="Yoshida K."/>
            <person name="Zdobnov E."/>
            <person name="Zhang P."/>
            <person name="Zhang Y."/>
            <person name="Zimin A.V."/>
            <person name="Baldwin J."/>
            <person name="Abdouelleil A."/>
            <person name="Abdulkadir J."/>
            <person name="Abebe A."/>
            <person name="Abera B."/>
            <person name="Abreu J."/>
            <person name="Acer S.C."/>
            <person name="Aftuck L."/>
            <person name="Alexander A."/>
            <person name="An P."/>
            <person name="Anderson E."/>
            <person name="Anderson S."/>
            <person name="Arachi H."/>
            <person name="Azer M."/>
            <person name="Bachantsang P."/>
            <person name="Barry A."/>
            <person name="Bayul T."/>
            <person name="Berlin A."/>
            <person name="Bessette D."/>
            <person name="Bloom T."/>
            <person name="Blye J."/>
            <person name="Boguslavskiy L."/>
            <person name="Bonnet C."/>
            <person name="Boukhgalter B."/>
            <person name="Bourzgui I."/>
            <person name="Brown A."/>
            <person name="Cahill P."/>
            <person name="Channer S."/>
            <person name="Cheshatsang Y."/>
            <person name="Chuda L."/>
            <person name="Citroen M."/>
            <person name="Collymore A."/>
            <person name="Cooke P."/>
            <person name="Costello M."/>
            <person name="D'Aco K."/>
            <person name="Daza R."/>
            <person name="De Haan G."/>
            <person name="DeGray S."/>
            <person name="DeMaso C."/>
            <person name="Dhargay N."/>
            <person name="Dooley K."/>
            <person name="Dooley E."/>
            <person name="Doricent M."/>
            <person name="Dorje P."/>
            <person name="Dorjee K."/>
            <person name="Dupes A."/>
            <person name="Elong R."/>
            <person name="Falk J."/>
            <person name="Farina A."/>
            <person name="Faro S."/>
            <person name="Ferguson D."/>
            <person name="Fisher S."/>
            <person name="Foley C.D."/>
            <person name="Franke A."/>
            <person name="Friedrich D."/>
            <person name="Gadbois L."/>
            <person name="Gearin G."/>
            <person name="Gearin C.R."/>
            <person name="Giannoukos G."/>
            <person name="Goode T."/>
            <person name="Graham J."/>
            <person name="Grandbois E."/>
            <person name="Grewal S."/>
            <person name="Gyaltsen K."/>
            <person name="Hafez N."/>
            <person name="Hagos B."/>
            <person name="Hall J."/>
            <person name="Henson C."/>
            <person name="Hollinger A."/>
            <person name="Honan T."/>
            <person name="Huard M.D."/>
            <person name="Hughes L."/>
            <person name="Hurhula B."/>
            <person name="Husby M.E."/>
            <person name="Kamat A."/>
            <person name="Kanga B."/>
            <person name="Kashin S."/>
            <person name="Khazanovich D."/>
            <person name="Kisner P."/>
            <person name="Lance K."/>
            <person name="Lara M."/>
            <person name="Lee W."/>
            <person name="Lennon N."/>
            <person name="Letendre F."/>
            <person name="LeVine R."/>
            <person name="Lipovsky A."/>
            <person name="Liu X."/>
            <person name="Liu J."/>
            <person name="Liu S."/>
            <person name="Lokyitsang T."/>
            <person name="Lokyitsang Y."/>
            <person name="Lubonja R."/>
            <person name="Lui A."/>
            <person name="MacDonald P."/>
            <person name="Magnisalis V."/>
            <person name="Maru K."/>
            <person name="Matthews C."/>
            <person name="McCusker W."/>
            <person name="McDonough S."/>
            <person name="Mehta T."/>
            <person name="Meldrim J."/>
            <person name="Meneus L."/>
            <person name="Mihai O."/>
            <person name="Mihalev A."/>
            <person name="Mihova T."/>
            <person name="Mittelman R."/>
            <person name="Mlenga V."/>
            <person name="Montmayeur A."/>
            <person name="Mulrain L."/>
            <person name="Navidi A."/>
            <person name="Naylor J."/>
            <person name="Negash T."/>
            <person name="Nguyen T."/>
            <person name="Nguyen N."/>
            <person name="Nicol R."/>
            <person name="Norbu C."/>
            <person name="Norbu N."/>
            <person name="Novod N."/>
            <person name="O'Neill B."/>
            <person name="Osman S."/>
            <person name="Markiewicz E."/>
            <person name="Oyono O.L."/>
            <person name="Patti C."/>
            <person name="Phunkhang P."/>
            <person name="Pierre F."/>
            <person name="Priest M."/>
            <person name="Raghuraman S."/>
            <person name="Rege F."/>
            <person name="Reyes R."/>
            <person name="Rise C."/>
            <person name="Rogov P."/>
            <person name="Ross K."/>
            <person name="Ryan E."/>
            <person name="Settipalli S."/>
            <person name="Shea T."/>
            <person name="Sherpa N."/>
            <person name="Shi L."/>
            <person name="Shih D."/>
            <person name="Sparrow T."/>
            <person name="Spaulding J."/>
            <person name="Stalker J."/>
            <person name="Stange-Thomann N."/>
            <person name="Stavropoulos S."/>
            <person name="Stone C."/>
            <person name="Strader C."/>
            <person name="Tesfaye S."/>
            <person name="Thomson T."/>
            <person name="Thoulutsang Y."/>
            <person name="Thoulutsang D."/>
            <person name="Topham K."/>
            <person name="Topping I."/>
            <person name="Tsamla T."/>
            <person name="Vassiliev H."/>
            <person name="Vo A."/>
            <person name="Wangchuk T."/>
            <person name="Wangdi T."/>
            <person name="Weiand M."/>
            <person name="Wilkinson J."/>
            <person name="Wilson A."/>
            <person name="Yadav S."/>
            <person name="Young G."/>
            <person name="Yu Q."/>
            <person name="Zembek L."/>
            <person name="Zhong D."/>
            <person name="Zimmer A."/>
            <person name="Zwirko Z."/>
            <person name="Jaffe D.B."/>
            <person name="Alvarez P."/>
            <person name="Brockman W."/>
            <person name="Butler J."/>
            <person name="Chin C."/>
            <person name="Gnerre S."/>
            <person name="Grabherr M."/>
            <person name="Kleber M."/>
            <person name="Mauceli E."/>
            <person name="MacCallum I."/>
        </authorList>
    </citation>
    <scope>NUCLEOTIDE SEQUENCE [LARGE SCALE GENOMIC DNA]</scope>
    <source>
        <strain evidence="16">Tucson 15287-2541.00</strain>
    </source>
</reference>
<accession>B4J448</accession>
<dbReference type="InterPro" id="IPR002401">
    <property type="entry name" value="Cyt_P450_E_grp-I"/>
</dbReference>
<dbReference type="GO" id="GO:0005789">
    <property type="term" value="C:endoplasmic reticulum membrane"/>
    <property type="evidence" value="ECO:0007669"/>
    <property type="project" value="UniProtKB-SubCell"/>
</dbReference>
<dbReference type="GO" id="GO:0016705">
    <property type="term" value="F:oxidoreductase activity, acting on paired donors, with incorporation or reduction of molecular oxygen"/>
    <property type="evidence" value="ECO:0007669"/>
    <property type="project" value="InterPro"/>
</dbReference>
<keyword evidence="8" id="KW-0492">Microsome</keyword>
<evidence type="ECO:0000256" key="13">
    <source>
        <dbReference type="PIRSR" id="PIRSR602401-1"/>
    </source>
</evidence>
<dbReference type="KEGG" id="dgr:6559808"/>
<feature type="binding site" description="axial binding residue" evidence="13">
    <location>
        <position position="459"/>
    </location>
    <ligand>
        <name>heme</name>
        <dbReference type="ChEBI" id="CHEBI:30413"/>
    </ligand>
    <ligandPart>
        <name>Fe</name>
        <dbReference type="ChEBI" id="CHEBI:18248"/>
    </ligandPart>
</feature>